<name>A0A1H8FPZ9_9EURY</name>
<dbReference type="GO" id="GO:0004175">
    <property type="term" value="F:endopeptidase activity"/>
    <property type="evidence" value="ECO:0007669"/>
    <property type="project" value="UniProtKB-ARBA"/>
</dbReference>
<feature type="transmembrane region" description="Helical" evidence="1">
    <location>
        <begin position="21"/>
        <end position="39"/>
    </location>
</feature>
<evidence type="ECO:0000256" key="1">
    <source>
        <dbReference type="SAM" id="Phobius"/>
    </source>
</evidence>
<dbReference type="EMBL" id="FOCX01000002">
    <property type="protein sequence ID" value="SEN33739.1"/>
    <property type="molecule type" value="Genomic_DNA"/>
</dbReference>
<dbReference type="GO" id="GO:0080120">
    <property type="term" value="P:CAAX-box protein maturation"/>
    <property type="evidence" value="ECO:0007669"/>
    <property type="project" value="UniProtKB-ARBA"/>
</dbReference>
<feature type="transmembrane region" description="Helical" evidence="1">
    <location>
        <begin position="203"/>
        <end position="223"/>
    </location>
</feature>
<keyword evidence="1" id="KW-0472">Membrane</keyword>
<feature type="transmembrane region" description="Helical" evidence="1">
    <location>
        <begin position="45"/>
        <end position="67"/>
    </location>
</feature>
<feature type="transmembrane region" description="Helical" evidence="1">
    <location>
        <begin position="87"/>
        <end position="106"/>
    </location>
</feature>
<dbReference type="AlphaFoldDB" id="A0A1H8FPZ9"/>
<accession>A0A1H8FPZ9</accession>
<dbReference type="GO" id="GO:0006508">
    <property type="term" value="P:proteolysis"/>
    <property type="evidence" value="ECO:0007669"/>
    <property type="project" value="UniProtKB-KW"/>
</dbReference>
<evidence type="ECO:0000313" key="4">
    <source>
        <dbReference type="Proteomes" id="UP000198775"/>
    </source>
</evidence>
<evidence type="ECO:0000313" key="3">
    <source>
        <dbReference type="EMBL" id="SEN33739.1"/>
    </source>
</evidence>
<keyword evidence="3" id="KW-0378">Hydrolase</keyword>
<gene>
    <name evidence="3" type="ORF">SAMN05216388_1002347</name>
</gene>
<dbReference type="InterPro" id="IPR003675">
    <property type="entry name" value="Rce1/LyrA-like_dom"/>
</dbReference>
<proteinExistence type="predicted"/>
<reference evidence="4" key="1">
    <citation type="submission" date="2016-10" db="EMBL/GenBank/DDBJ databases">
        <authorList>
            <person name="Varghese N."/>
            <person name="Submissions S."/>
        </authorList>
    </citation>
    <scope>NUCLEOTIDE SEQUENCE [LARGE SCALE GENOMIC DNA]</scope>
    <source>
        <strain evidence="4">IBRC-M 10043</strain>
    </source>
</reference>
<keyword evidence="4" id="KW-1185">Reference proteome</keyword>
<keyword evidence="1" id="KW-0812">Transmembrane</keyword>
<sequence>MTDITRDSRTVSSRLPPITGLLLAVSLLALPAVSTLVAVTDFTLAPVAVIAVQWVVAGVVVGVAVGVEGRSLADLGLRRPAWIDGGYLLGATVLTLGVFLAAGPVLRTLGLPVESGVATASMDASLPVALAGAVTIGIVEELLFRGYPIERLLEYTGSPLLAGGLPWAVFVAAHAPTWSLGNLVSVSLVAALLTVVYLRRRTLVPVVGTHVLVWVVAVLGQFYG</sequence>
<organism evidence="3 4">
    <name type="scientific">Halorientalis persicus</name>
    <dbReference type="NCBI Taxonomy" id="1367881"/>
    <lineage>
        <taxon>Archaea</taxon>
        <taxon>Methanobacteriati</taxon>
        <taxon>Methanobacteriota</taxon>
        <taxon>Stenosarchaea group</taxon>
        <taxon>Halobacteria</taxon>
        <taxon>Halobacteriales</taxon>
        <taxon>Haloarculaceae</taxon>
        <taxon>Halorientalis</taxon>
    </lineage>
</organism>
<feature type="transmembrane region" description="Helical" evidence="1">
    <location>
        <begin position="126"/>
        <end position="144"/>
    </location>
</feature>
<feature type="transmembrane region" description="Helical" evidence="1">
    <location>
        <begin position="180"/>
        <end position="198"/>
    </location>
</feature>
<dbReference type="OrthoDB" id="262630at2157"/>
<dbReference type="RefSeq" id="WP_092657774.1">
    <property type="nucleotide sequence ID" value="NZ_FOCX01000002.1"/>
</dbReference>
<protein>
    <submittedName>
        <fullName evidence="3">CAAX protease self-immunity</fullName>
    </submittedName>
</protein>
<keyword evidence="1" id="KW-1133">Transmembrane helix</keyword>
<feature type="transmembrane region" description="Helical" evidence="1">
    <location>
        <begin position="156"/>
        <end position="174"/>
    </location>
</feature>
<feature type="domain" description="CAAX prenyl protease 2/Lysostaphin resistance protein A-like" evidence="2">
    <location>
        <begin position="125"/>
        <end position="213"/>
    </location>
</feature>
<dbReference type="Pfam" id="PF02517">
    <property type="entry name" value="Rce1-like"/>
    <property type="match status" value="1"/>
</dbReference>
<keyword evidence="3" id="KW-0645">Protease</keyword>
<dbReference type="Proteomes" id="UP000198775">
    <property type="component" value="Unassembled WGS sequence"/>
</dbReference>
<evidence type="ECO:0000259" key="2">
    <source>
        <dbReference type="Pfam" id="PF02517"/>
    </source>
</evidence>